<accession>A0A2H3C8Z4</accession>
<name>A0A2H3C8Z4_ARMGA</name>
<dbReference type="AlphaFoldDB" id="A0A2H3C8Z4"/>
<proteinExistence type="predicted"/>
<gene>
    <name evidence="1" type="ORF">ARMGADRAFT_120234</name>
</gene>
<organism evidence="1 2">
    <name type="scientific">Armillaria gallica</name>
    <name type="common">Bulbous honey fungus</name>
    <name type="synonym">Armillaria bulbosa</name>
    <dbReference type="NCBI Taxonomy" id="47427"/>
    <lineage>
        <taxon>Eukaryota</taxon>
        <taxon>Fungi</taxon>
        <taxon>Dikarya</taxon>
        <taxon>Basidiomycota</taxon>
        <taxon>Agaricomycotina</taxon>
        <taxon>Agaricomycetes</taxon>
        <taxon>Agaricomycetidae</taxon>
        <taxon>Agaricales</taxon>
        <taxon>Marasmiineae</taxon>
        <taxon>Physalacriaceae</taxon>
        <taxon>Armillaria</taxon>
    </lineage>
</organism>
<sequence>MRSYITSASDSCSSRWLTASVLGKAWYGLGTATRPTLPDGSVTESALFLQFLLRLVDIESLERVSRMEFCKVHVSLEPMKNSYREPSMRLFPLVPKHRDYMTVVSDILSPPYTPNRCHLKTPSLCTSQSPIHRRVSGSPCSCVRYGIRN</sequence>
<evidence type="ECO:0000313" key="2">
    <source>
        <dbReference type="Proteomes" id="UP000217790"/>
    </source>
</evidence>
<dbReference type="EMBL" id="KZ293771">
    <property type="protein sequence ID" value="PBK79551.1"/>
    <property type="molecule type" value="Genomic_DNA"/>
</dbReference>
<reference evidence="2" key="1">
    <citation type="journal article" date="2017" name="Nat. Ecol. Evol.">
        <title>Genome expansion and lineage-specific genetic innovations in the forest pathogenic fungi Armillaria.</title>
        <authorList>
            <person name="Sipos G."/>
            <person name="Prasanna A.N."/>
            <person name="Walter M.C."/>
            <person name="O'Connor E."/>
            <person name="Balint B."/>
            <person name="Krizsan K."/>
            <person name="Kiss B."/>
            <person name="Hess J."/>
            <person name="Varga T."/>
            <person name="Slot J."/>
            <person name="Riley R."/>
            <person name="Boka B."/>
            <person name="Rigling D."/>
            <person name="Barry K."/>
            <person name="Lee J."/>
            <person name="Mihaltcheva S."/>
            <person name="LaButti K."/>
            <person name="Lipzen A."/>
            <person name="Waldron R."/>
            <person name="Moloney N.M."/>
            <person name="Sperisen C."/>
            <person name="Kredics L."/>
            <person name="Vagvoelgyi C."/>
            <person name="Patrignani A."/>
            <person name="Fitzpatrick D."/>
            <person name="Nagy I."/>
            <person name="Doyle S."/>
            <person name="Anderson J.B."/>
            <person name="Grigoriev I.V."/>
            <person name="Gueldener U."/>
            <person name="Muensterkoetter M."/>
            <person name="Nagy L.G."/>
        </authorList>
    </citation>
    <scope>NUCLEOTIDE SEQUENCE [LARGE SCALE GENOMIC DNA]</scope>
    <source>
        <strain evidence="2">Ar21-2</strain>
    </source>
</reference>
<keyword evidence="2" id="KW-1185">Reference proteome</keyword>
<dbReference type="OrthoDB" id="10498808at2759"/>
<protein>
    <submittedName>
        <fullName evidence="1">Uncharacterized protein</fullName>
    </submittedName>
</protein>
<dbReference type="InParanoid" id="A0A2H3C8Z4"/>
<dbReference type="Proteomes" id="UP000217790">
    <property type="component" value="Unassembled WGS sequence"/>
</dbReference>
<evidence type="ECO:0000313" key="1">
    <source>
        <dbReference type="EMBL" id="PBK79551.1"/>
    </source>
</evidence>